<dbReference type="GO" id="GO:0009267">
    <property type="term" value="P:cellular response to starvation"/>
    <property type="evidence" value="ECO:0007669"/>
    <property type="project" value="TreeGrafter"/>
</dbReference>
<dbReference type="Pfam" id="PF01476">
    <property type="entry name" value="LysM"/>
    <property type="match status" value="1"/>
</dbReference>
<dbReference type="PROSITE" id="PS51782">
    <property type="entry name" value="LYSM"/>
    <property type="match status" value="1"/>
</dbReference>
<dbReference type="InterPro" id="IPR057780">
    <property type="entry name" value="Beta-prop_Vps41"/>
</dbReference>
<dbReference type="GO" id="GO:0005770">
    <property type="term" value="C:late endosome"/>
    <property type="evidence" value="ECO:0007669"/>
    <property type="project" value="TreeGrafter"/>
</dbReference>
<reference evidence="3" key="1">
    <citation type="submission" date="2011-07" db="EMBL/GenBank/DDBJ databases">
        <title>Divergent evolution of antigenic variation in African trypanosomes.</title>
        <authorList>
            <person name="Jackson A.P."/>
            <person name="Berry A."/>
            <person name="Allison H.C."/>
            <person name="Burton P."/>
            <person name="Anderson J."/>
            <person name="Aslett M."/>
            <person name="Brown R."/>
            <person name="Corton N."/>
            <person name="Harris D."/>
            <person name="Hauser H."/>
            <person name="Gamble J."/>
            <person name="Gilderthorp R."/>
            <person name="McQuillan J."/>
            <person name="Quail M.A."/>
            <person name="Sanders M."/>
            <person name="Van Tonder A."/>
            <person name="Ginger M.L."/>
            <person name="Donelson J.E."/>
            <person name="Field M.C."/>
            <person name="Barry J.D."/>
            <person name="Berriman M."/>
            <person name="Hertz-Fowler C."/>
        </authorList>
    </citation>
    <scope>NUCLEOTIDE SEQUENCE [LARGE SCALE GENOMIC DNA]</scope>
    <source>
        <strain evidence="3">IL3000</strain>
    </source>
</reference>
<dbReference type="PANTHER" id="PTHR12616">
    <property type="entry name" value="VACUOLAR PROTEIN SORTING VPS41"/>
    <property type="match status" value="1"/>
</dbReference>
<dbReference type="CDD" id="cd00118">
    <property type="entry name" value="LysM"/>
    <property type="match status" value="1"/>
</dbReference>
<dbReference type="EMBL" id="CAEQ01002545">
    <property type="protein sequence ID" value="CCD17033.1"/>
    <property type="molecule type" value="Genomic_DNA"/>
</dbReference>
<dbReference type="Pfam" id="PF23556">
    <property type="entry name" value="TPR_Vps41"/>
    <property type="match status" value="2"/>
</dbReference>
<accession>F9WI88</accession>
<dbReference type="GO" id="GO:0030897">
    <property type="term" value="C:HOPS complex"/>
    <property type="evidence" value="ECO:0007669"/>
    <property type="project" value="TreeGrafter"/>
</dbReference>
<dbReference type="AlphaFoldDB" id="F9WI88"/>
<dbReference type="InterPro" id="IPR018392">
    <property type="entry name" value="LysM"/>
</dbReference>
<dbReference type="OMA" id="LSLCNCY"/>
<dbReference type="VEuPathDB" id="TriTrypDB:TcIL3000_0_18920"/>
<dbReference type="GO" id="GO:0006623">
    <property type="term" value="P:protein targeting to vacuole"/>
    <property type="evidence" value="ECO:0007669"/>
    <property type="project" value="InterPro"/>
</dbReference>
<dbReference type="PANTHER" id="PTHR12616:SF1">
    <property type="entry name" value="VACUOLAR PROTEIN SORTING-ASSOCIATED PROTEIN 41 HOMOLOG"/>
    <property type="match status" value="1"/>
</dbReference>
<name>F9WI88_TRYCI</name>
<organism evidence="2 3">
    <name type="scientific">Trypanosoma congolense (strain IL3000)</name>
    <dbReference type="NCBI Taxonomy" id="1068625"/>
    <lineage>
        <taxon>Eukaryota</taxon>
        <taxon>Discoba</taxon>
        <taxon>Euglenozoa</taxon>
        <taxon>Kinetoplastea</taxon>
        <taxon>Metakinetoplastina</taxon>
        <taxon>Trypanosomatida</taxon>
        <taxon>Trypanosomatidae</taxon>
        <taxon>Trypanosoma</taxon>
        <taxon>Nannomonas</taxon>
    </lineage>
</organism>
<dbReference type="Gene3D" id="3.10.350.10">
    <property type="entry name" value="LysM domain"/>
    <property type="match status" value="1"/>
</dbReference>
<keyword evidence="3" id="KW-1185">Reference proteome</keyword>
<comment type="caution">
    <text evidence="2">The sequence shown here is derived from an EMBL/GenBank/DDBJ whole genome shotgun (WGS) entry which is preliminary data.</text>
</comment>
<dbReference type="SUPFAM" id="SSF50978">
    <property type="entry name" value="WD40 repeat-like"/>
    <property type="match status" value="1"/>
</dbReference>
<reference evidence="2 3" key="2">
    <citation type="journal article" date="2012" name="Proc. Natl. Acad. Sci. U.S.A.">
        <title>Antigenic diversity is generated by distinct evolutionary mechanisms in African trypanosome species.</title>
        <authorList>
            <person name="Jackson A.P."/>
            <person name="Berry A."/>
            <person name="Aslett M."/>
            <person name="Allison H.C."/>
            <person name="Burton P."/>
            <person name="Vavrova-Anderson J."/>
            <person name="Brown R."/>
            <person name="Browne H."/>
            <person name="Corton N."/>
            <person name="Hauser H."/>
            <person name="Gamble J."/>
            <person name="Gilderthorp R."/>
            <person name="Marcello L."/>
            <person name="McQuillan J."/>
            <person name="Otto T.D."/>
            <person name="Quail M.A."/>
            <person name="Sanders M.J."/>
            <person name="van Tonder A."/>
            <person name="Ginger M.L."/>
            <person name="Field M.C."/>
            <person name="Barry J.D."/>
            <person name="Hertz-Fowler C."/>
            <person name="Berriman M."/>
        </authorList>
    </citation>
    <scope>NUCLEOTIDE SEQUENCE [LARGE SCALE GENOMIC DNA]</scope>
    <source>
        <strain evidence="2 3">IL3000</strain>
    </source>
</reference>
<dbReference type="Pfam" id="PF23411">
    <property type="entry name" value="Beta-prop_Vps41"/>
    <property type="match status" value="1"/>
</dbReference>
<dbReference type="InterPro" id="IPR045111">
    <property type="entry name" value="Vps41/Vps8"/>
</dbReference>
<gene>
    <name evidence="2" type="ORF">TCIL3000_0_18920</name>
</gene>
<dbReference type="GO" id="GO:0034058">
    <property type="term" value="P:endosomal vesicle fusion"/>
    <property type="evidence" value="ECO:0007669"/>
    <property type="project" value="TreeGrafter"/>
</dbReference>
<protein>
    <submittedName>
        <fullName evidence="2">WGS project CAEQ00000000 data, annotated contig 747</fullName>
    </submittedName>
</protein>
<sequence length="957" mass="106773">MNPISDVSCDVGEAYVGSSDMSGLVTVYNLAGGSESLRKDLNISIKSMSLHPLYGCRDDRPVVVCGGDRVLLITKTRFLSHRKVSPLLQGQGKVLTVRWCAPDIIAWAGEAGIAVYSFSGGCVLKLVDRPPGCLYLELYNCSLIWEGPNTIICGWGNWVQVLTINDHSPKRQGLKSGVTPDTHKVIVQPPTYTNTVRDPFRVCGMAPFGGDRYVILAATVEQEGCVQELAMRIVERATFAEIYRARISLNYKHTLQFHLAHTRGIGGTAPLVSKGGITSSSRPNSLPRGVMYFVVCVDTVVKALPKDDDDHVDYLLSVNRVSEAYEHAQNNTLSRHSLKDIGRMYLKDLFTRGMFEETASRLQSIIGYNYAEWEAWIVRFDQQKLSYLLVNVVPATVTQYSTGDNHSAEEETYSRIGEEYYELLLLRCMEFTPQDFKQAARRLAGFYRLEVVCRGAAVRYNDCRLRTHSGEASQDVLRDVADAYGLLLKASGRYEEALLVLLRVSQSNELFELIHEKCLFEKAVELLPDLFARSETETIELLLSQGVSSGVGTIQDSRIGLEIDGVEGEPNSLPSFLIPPSTVVERLEKAHRGYLWLYVKALRAANKVTYKEVLAAHVYLVATLFVENEPSAMLSFLRENCAISSKLKEIYALCKKNQMYDEMVFLLSRMGKEEEGLHIIVHEMKNMRKAVHYISDIPNKEEQQALYERLVCMALELSSSFPTINGRKCFQHKLEMGDTLTSIAAKYGVDEAELRASNPQWAEDGDVFSEHEAVGCPDGKSSCMCMIPLDLIKDLLEAVVDPVVSESVRLDPALVIEMIPDGEPMPLVGNCLATVARTKANDMALMDAVVRVASSDLVSYYGSYHIQSRMGICVEPSTAVCPLCRRRTVDDSVIFGCSHVYHMGCITSYFPREALLPWNMRDDATQPMNREVELLKQGRSRPRCLLCSSSCEVLKAV</sequence>
<dbReference type="SUPFAM" id="SSF57850">
    <property type="entry name" value="RING/U-box"/>
    <property type="match status" value="1"/>
</dbReference>
<evidence type="ECO:0000313" key="2">
    <source>
        <dbReference type="EMBL" id="CCD17033.1"/>
    </source>
</evidence>
<feature type="domain" description="LysM" evidence="1">
    <location>
        <begin position="730"/>
        <end position="775"/>
    </location>
</feature>
<proteinExistence type="predicted"/>
<evidence type="ECO:0000259" key="1">
    <source>
        <dbReference type="PROSITE" id="PS51782"/>
    </source>
</evidence>
<dbReference type="Proteomes" id="UP000000702">
    <property type="component" value="Unassembled WGS sequence"/>
</dbReference>
<evidence type="ECO:0000313" key="3">
    <source>
        <dbReference type="Proteomes" id="UP000000702"/>
    </source>
</evidence>
<dbReference type="GO" id="GO:0016236">
    <property type="term" value="P:macroautophagy"/>
    <property type="evidence" value="ECO:0007669"/>
    <property type="project" value="TreeGrafter"/>
</dbReference>
<dbReference type="InterPro" id="IPR036322">
    <property type="entry name" value="WD40_repeat_dom_sf"/>
</dbReference>
<dbReference type="InterPro" id="IPR036779">
    <property type="entry name" value="LysM_dom_sf"/>
</dbReference>